<dbReference type="EnsemblMetazoa" id="HelroT180943">
    <property type="protein sequence ID" value="HelroP180943"/>
    <property type="gene ID" value="HelroG180943"/>
</dbReference>
<protein>
    <submittedName>
        <fullName evidence="1 2">Uncharacterized protein</fullName>
    </submittedName>
</protein>
<reference evidence="3" key="1">
    <citation type="submission" date="2012-12" db="EMBL/GenBank/DDBJ databases">
        <authorList>
            <person name="Hellsten U."/>
            <person name="Grimwood J."/>
            <person name="Chapman J.A."/>
            <person name="Shapiro H."/>
            <person name="Aerts A."/>
            <person name="Otillar R.P."/>
            <person name="Terry A.Y."/>
            <person name="Boore J.L."/>
            <person name="Simakov O."/>
            <person name="Marletaz F."/>
            <person name="Cho S.-J."/>
            <person name="Edsinger-Gonzales E."/>
            <person name="Havlak P."/>
            <person name="Kuo D.-H."/>
            <person name="Larsson T."/>
            <person name="Lv J."/>
            <person name="Arendt D."/>
            <person name="Savage R."/>
            <person name="Osoegawa K."/>
            <person name="de Jong P."/>
            <person name="Lindberg D.R."/>
            <person name="Seaver E.C."/>
            <person name="Weisblat D.A."/>
            <person name="Putnam N.H."/>
            <person name="Grigoriev I.V."/>
            <person name="Rokhsar D.S."/>
        </authorList>
    </citation>
    <scope>NUCLEOTIDE SEQUENCE</scope>
</reference>
<accession>T1FGG2</accession>
<gene>
    <name evidence="2" type="primary">20207911</name>
    <name evidence="1" type="ORF">HELRODRAFT_180943</name>
</gene>
<dbReference type="RefSeq" id="XP_009028480.1">
    <property type="nucleotide sequence ID" value="XM_009030232.1"/>
</dbReference>
<dbReference type="EMBL" id="AMQM01007416">
    <property type="status" value="NOT_ANNOTATED_CDS"/>
    <property type="molecule type" value="Genomic_DNA"/>
</dbReference>
<dbReference type="Proteomes" id="UP000015101">
    <property type="component" value="Unassembled WGS sequence"/>
</dbReference>
<keyword evidence="3" id="KW-1185">Reference proteome</keyword>
<dbReference type="InParanoid" id="T1FGG2"/>
<reference evidence="2" key="3">
    <citation type="submission" date="2015-06" db="UniProtKB">
        <authorList>
            <consortium name="EnsemblMetazoa"/>
        </authorList>
    </citation>
    <scope>IDENTIFICATION</scope>
</reference>
<organism evidence="2 3">
    <name type="scientific">Helobdella robusta</name>
    <name type="common">Californian leech</name>
    <dbReference type="NCBI Taxonomy" id="6412"/>
    <lineage>
        <taxon>Eukaryota</taxon>
        <taxon>Metazoa</taxon>
        <taxon>Spiralia</taxon>
        <taxon>Lophotrochozoa</taxon>
        <taxon>Annelida</taxon>
        <taxon>Clitellata</taxon>
        <taxon>Hirudinea</taxon>
        <taxon>Rhynchobdellida</taxon>
        <taxon>Glossiphoniidae</taxon>
        <taxon>Helobdella</taxon>
    </lineage>
</organism>
<dbReference type="AlphaFoldDB" id="T1FGG2"/>
<sequence>MMQQSQENSMVNSIKSRGKVKSKKKKAVLGGIAKLANKRENLFAVELGYFKALPANVTNIFNNFRLCAYELMSINQETKNEKSLKEITLLYLKIYINQTCTKDDVKNRNKAYLHDEFG</sequence>
<evidence type="ECO:0000313" key="3">
    <source>
        <dbReference type="Proteomes" id="UP000015101"/>
    </source>
</evidence>
<evidence type="ECO:0000313" key="2">
    <source>
        <dbReference type="EnsemblMetazoa" id="HelroP180943"/>
    </source>
</evidence>
<dbReference type="GeneID" id="20207911"/>
<dbReference type="HOGENOM" id="CLU_2075707_0_0_1"/>
<dbReference type="EMBL" id="KB097612">
    <property type="protein sequence ID" value="ESN93412.1"/>
    <property type="molecule type" value="Genomic_DNA"/>
</dbReference>
<evidence type="ECO:0000313" key="1">
    <source>
        <dbReference type="EMBL" id="ESN93412.1"/>
    </source>
</evidence>
<dbReference type="KEGG" id="hro:HELRODRAFT_180943"/>
<reference evidence="1 3" key="2">
    <citation type="journal article" date="2013" name="Nature">
        <title>Insights into bilaterian evolution from three spiralian genomes.</title>
        <authorList>
            <person name="Simakov O."/>
            <person name="Marletaz F."/>
            <person name="Cho S.J."/>
            <person name="Edsinger-Gonzales E."/>
            <person name="Havlak P."/>
            <person name="Hellsten U."/>
            <person name="Kuo D.H."/>
            <person name="Larsson T."/>
            <person name="Lv J."/>
            <person name="Arendt D."/>
            <person name="Savage R."/>
            <person name="Osoegawa K."/>
            <person name="de Jong P."/>
            <person name="Grimwood J."/>
            <person name="Chapman J.A."/>
            <person name="Shapiro H."/>
            <person name="Aerts A."/>
            <person name="Otillar R.P."/>
            <person name="Terry A.Y."/>
            <person name="Boore J.L."/>
            <person name="Grigoriev I.V."/>
            <person name="Lindberg D.R."/>
            <person name="Seaver E.C."/>
            <person name="Weisblat D.A."/>
            <person name="Putnam N.H."/>
            <person name="Rokhsar D.S."/>
        </authorList>
    </citation>
    <scope>NUCLEOTIDE SEQUENCE</scope>
</reference>
<proteinExistence type="predicted"/>
<name>T1FGG2_HELRO</name>
<dbReference type="CTD" id="20207911"/>